<dbReference type="GO" id="GO:0016779">
    <property type="term" value="F:nucleotidyltransferase activity"/>
    <property type="evidence" value="ECO:0007669"/>
    <property type="project" value="UniProtKB-KW"/>
</dbReference>
<keyword evidence="2" id="KW-0808">Transferase</keyword>
<feature type="transmembrane region" description="Helical" evidence="1">
    <location>
        <begin position="261"/>
        <end position="284"/>
    </location>
</feature>
<feature type="transmembrane region" description="Helical" evidence="1">
    <location>
        <begin position="131"/>
        <end position="152"/>
    </location>
</feature>
<dbReference type="Proteomes" id="UP000778523">
    <property type="component" value="Unassembled WGS sequence"/>
</dbReference>
<evidence type="ECO:0000313" key="2">
    <source>
        <dbReference type="EMBL" id="NSL54582.1"/>
    </source>
</evidence>
<keyword evidence="2" id="KW-0548">Nucleotidyltransferase</keyword>
<feature type="transmembrane region" description="Helical" evidence="1">
    <location>
        <begin position="106"/>
        <end position="125"/>
    </location>
</feature>
<feature type="transmembrane region" description="Helical" evidence="1">
    <location>
        <begin position="196"/>
        <end position="215"/>
    </location>
</feature>
<proteinExistence type="predicted"/>
<feature type="transmembrane region" description="Helical" evidence="1">
    <location>
        <begin position="63"/>
        <end position="94"/>
    </location>
</feature>
<name>A0ABX2IHV0_9RHOO</name>
<dbReference type="PANTHER" id="PTHR43535:SF1">
    <property type="entry name" value="PHOSPHATIDATE CYTIDYLYLTRANSFERASE"/>
    <property type="match status" value="1"/>
</dbReference>
<reference evidence="2 3" key="1">
    <citation type="submission" date="2020-06" db="EMBL/GenBank/DDBJ databases">
        <title>Draft genome of Uliginosibacterium sp. IMCC34675.</title>
        <authorList>
            <person name="Song J."/>
        </authorList>
    </citation>
    <scope>NUCLEOTIDE SEQUENCE [LARGE SCALE GENOMIC DNA]</scope>
    <source>
        <strain evidence="2 3">IMCC34675</strain>
    </source>
</reference>
<keyword evidence="3" id="KW-1185">Reference proteome</keyword>
<keyword evidence="1" id="KW-0472">Membrane</keyword>
<comment type="caution">
    <text evidence="2">The sequence shown here is derived from an EMBL/GenBank/DDBJ whole genome shotgun (WGS) entry which is preliminary data.</text>
</comment>
<feature type="transmembrane region" description="Helical" evidence="1">
    <location>
        <begin position="21"/>
        <end position="43"/>
    </location>
</feature>
<feature type="transmembrane region" description="Helical" evidence="1">
    <location>
        <begin position="168"/>
        <end position="190"/>
    </location>
</feature>
<dbReference type="EMBL" id="JABCSC020000001">
    <property type="protein sequence ID" value="NSL54582.1"/>
    <property type="molecule type" value="Genomic_DNA"/>
</dbReference>
<keyword evidence="1" id="KW-1133">Transmembrane helix</keyword>
<gene>
    <name evidence="2" type="ORF">HJ583_006075</name>
</gene>
<feature type="transmembrane region" description="Helical" evidence="1">
    <location>
        <begin position="235"/>
        <end position="255"/>
    </location>
</feature>
<protein>
    <submittedName>
        <fullName evidence="2">Phosphatidate cytidylyltransferase</fullName>
    </submittedName>
</protein>
<accession>A0ABX2IHV0</accession>
<keyword evidence="1" id="KW-0812">Transmembrane</keyword>
<dbReference type="PANTHER" id="PTHR43535">
    <property type="entry name" value="PHOSPHATIDATE CYTIDYLYLTRANSFERASE"/>
    <property type="match status" value="1"/>
</dbReference>
<dbReference type="RefSeq" id="WP_170021061.1">
    <property type="nucleotide sequence ID" value="NZ_JABCSC020000001.1"/>
</dbReference>
<organism evidence="2 3">
    <name type="scientific">Uliginosibacterium aquaticum</name>
    <dbReference type="NCBI Taxonomy" id="2731212"/>
    <lineage>
        <taxon>Bacteria</taxon>
        <taxon>Pseudomonadati</taxon>
        <taxon>Pseudomonadota</taxon>
        <taxon>Betaproteobacteria</taxon>
        <taxon>Rhodocyclales</taxon>
        <taxon>Zoogloeaceae</taxon>
        <taxon>Uliginosibacterium</taxon>
    </lineage>
</organism>
<dbReference type="Pfam" id="PF01148">
    <property type="entry name" value="CTP_transf_1"/>
    <property type="match status" value="1"/>
</dbReference>
<evidence type="ECO:0000256" key="1">
    <source>
        <dbReference type="SAM" id="Phobius"/>
    </source>
</evidence>
<sequence length="326" mass="35936">MSLTTSLQSIPNQVPEAAREATLHLFMGIGAVLLLASLIGWLLRWKLGRDNGVVANLVARTNAWWVMVAVIGIALLGGQTGVVVLFGLISFFALREFITLTNTRRGDHYALLACFFVFLPLQYVFVWQNWYGMFSILIPVYAFLLMPCLACLGQDTTNFLARATQTQWGLMICVYAISHVPALLALNIAGYEERNLLLVVFLIIVVQSSDVLQYVWGKLFGRRKIAPNLSPSKTIAGFLGGLGSATALGAALFWITPFTPWQAAGMALAITLMGFFGGLVMSAIKRDRGVKDWGHMIEGHGGMLDRLDSVCFSAPVFFHLVRYFFT</sequence>
<evidence type="ECO:0000313" key="3">
    <source>
        <dbReference type="Proteomes" id="UP000778523"/>
    </source>
</evidence>